<organism evidence="3 4">
    <name type="scientific">Leptospira stimsonii</name>
    <dbReference type="NCBI Taxonomy" id="2202203"/>
    <lineage>
        <taxon>Bacteria</taxon>
        <taxon>Pseudomonadati</taxon>
        <taxon>Spirochaetota</taxon>
        <taxon>Spirochaetia</taxon>
        <taxon>Leptospirales</taxon>
        <taxon>Leptospiraceae</taxon>
        <taxon>Leptospira</taxon>
    </lineage>
</organism>
<evidence type="ECO:0000313" key="4">
    <source>
        <dbReference type="Proteomes" id="UP000266669"/>
    </source>
</evidence>
<evidence type="ECO:0000313" key="3">
    <source>
        <dbReference type="EMBL" id="RHX83374.1"/>
    </source>
</evidence>
<dbReference type="EMBL" id="QHCS01000009">
    <property type="protein sequence ID" value="RHX83374.1"/>
    <property type="molecule type" value="Genomic_DNA"/>
</dbReference>
<dbReference type="AlphaFoldDB" id="A0A8B3CMU0"/>
<sequence>MRNAKNGMKYLIILLIFFSSFCKDPSNKVSNIAVIMTEQLRVREQPNISANTLAFLAKDDLVQLIGKPTNSEIEAEINGKKIKAPWYPIRTLSGIDGWIFGGAVGTGFNFETTHIAMPKIGGIGYAMIRRYSDNKWDKNPTWSLPPWKEVEYIRSGISKIEPKLHSLISVITEEGRVPLYNVSILKVEENIEKDDSCDKDCPIWYGLTLAHKNLELWKELRGIVFSGTKMEREYASNALLIYPTITYARVLGRHLLFKQDLPENVDIDLVVLSIDMTGDLKPDLIRMEYYCYDPSNKQKETWNYTCDKTYLRRSDMSWSLYSETDLSNQ</sequence>
<feature type="signal peptide" evidence="1">
    <location>
        <begin position="1"/>
        <end position="22"/>
    </location>
</feature>
<dbReference type="Gene3D" id="2.30.30.40">
    <property type="entry name" value="SH3 Domains"/>
    <property type="match status" value="1"/>
</dbReference>
<comment type="caution">
    <text evidence="3">The sequence shown here is derived from an EMBL/GenBank/DDBJ whole genome shotgun (WGS) entry which is preliminary data.</text>
</comment>
<feature type="chain" id="PRO_5032993340" description="SH3b domain-containing protein" evidence="1">
    <location>
        <begin position="23"/>
        <end position="329"/>
    </location>
</feature>
<evidence type="ECO:0000256" key="1">
    <source>
        <dbReference type="SAM" id="SignalP"/>
    </source>
</evidence>
<evidence type="ECO:0000259" key="2">
    <source>
        <dbReference type="Pfam" id="PF08239"/>
    </source>
</evidence>
<keyword evidence="1" id="KW-0732">Signal</keyword>
<gene>
    <name evidence="3" type="ORF">DLM78_22000</name>
</gene>
<accession>A0A8B3CMU0</accession>
<dbReference type="Pfam" id="PF08239">
    <property type="entry name" value="SH3_3"/>
    <property type="match status" value="1"/>
</dbReference>
<feature type="domain" description="SH3b" evidence="2">
    <location>
        <begin position="39"/>
        <end position="103"/>
    </location>
</feature>
<dbReference type="Proteomes" id="UP000266669">
    <property type="component" value="Unassembled WGS sequence"/>
</dbReference>
<reference evidence="4" key="1">
    <citation type="submission" date="2018-05" db="EMBL/GenBank/DDBJ databases">
        <title>Leptospira yasudae sp. nov. and Leptospira stimsonii sp. nov., two pathogenic species of the genus Leptospira isolated from environmental sources.</title>
        <authorList>
            <person name="Casanovas-Massana A."/>
            <person name="Hamond C."/>
            <person name="Santos L.A."/>
            <person name="Hacker K.P."/>
            <person name="Balassiano I."/>
            <person name="Medeiros M.A."/>
            <person name="Reis M.G."/>
            <person name="Ko A.I."/>
            <person name="Wunder E.A."/>
        </authorList>
    </citation>
    <scope>NUCLEOTIDE SEQUENCE [LARGE SCALE GENOMIC DNA]</scope>
    <source>
        <strain evidence="4">AMB6-RJ</strain>
    </source>
</reference>
<dbReference type="InterPro" id="IPR003646">
    <property type="entry name" value="SH3-like_bac-type"/>
</dbReference>
<proteinExistence type="predicted"/>
<protein>
    <recommendedName>
        <fullName evidence="2">SH3b domain-containing protein</fullName>
    </recommendedName>
</protein>
<name>A0A8B3CMU0_9LEPT</name>
<dbReference type="RefSeq" id="WP_118983905.1">
    <property type="nucleotide sequence ID" value="NZ_QHCS01000009.1"/>
</dbReference>